<feature type="compositionally biased region" description="Low complexity" evidence="1">
    <location>
        <begin position="291"/>
        <end position="305"/>
    </location>
</feature>
<feature type="region of interest" description="Disordered" evidence="1">
    <location>
        <begin position="373"/>
        <end position="404"/>
    </location>
</feature>
<accession>A0A8C3URF1</accession>
<keyword evidence="3" id="KW-1185">Reference proteome</keyword>
<feature type="compositionally biased region" description="Acidic residues" evidence="1">
    <location>
        <begin position="220"/>
        <end position="229"/>
    </location>
</feature>
<feature type="compositionally biased region" description="Basic residues" evidence="1">
    <location>
        <begin position="237"/>
        <end position="249"/>
    </location>
</feature>
<proteinExistence type="predicted"/>
<feature type="region of interest" description="Disordered" evidence="1">
    <location>
        <begin position="160"/>
        <end position="186"/>
    </location>
</feature>
<feature type="region of interest" description="Disordered" evidence="1">
    <location>
        <begin position="219"/>
        <end position="339"/>
    </location>
</feature>
<feature type="compositionally biased region" description="Low complexity" evidence="1">
    <location>
        <begin position="250"/>
        <end position="261"/>
    </location>
</feature>
<reference evidence="2" key="3">
    <citation type="submission" date="2025-09" db="UniProtKB">
        <authorList>
            <consortium name="Ensembl"/>
        </authorList>
    </citation>
    <scope>IDENTIFICATION</scope>
</reference>
<feature type="region of interest" description="Disordered" evidence="1">
    <location>
        <begin position="1"/>
        <end position="57"/>
    </location>
</feature>
<evidence type="ECO:0000256" key="1">
    <source>
        <dbReference type="SAM" id="MobiDB-lite"/>
    </source>
</evidence>
<evidence type="ECO:0000313" key="2">
    <source>
        <dbReference type="Ensembl" id="ENSCUSP00005017881.1"/>
    </source>
</evidence>
<reference evidence="2" key="2">
    <citation type="submission" date="2025-08" db="UniProtKB">
        <authorList>
            <consortium name="Ensembl"/>
        </authorList>
    </citation>
    <scope>IDENTIFICATION</scope>
</reference>
<protein>
    <submittedName>
        <fullName evidence="2">Uncharacterized protein</fullName>
    </submittedName>
</protein>
<dbReference type="Proteomes" id="UP000694563">
    <property type="component" value="Chromosome 23"/>
</dbReference>
<feature type="compositionally biased region" description="Pro residues" evidence="1">
    <location>
        <begin position="44"/>
        <end position="53"/>
    </location>
</feature>
<dbReference type="Ensembl" id="ENSCUST00005018555.1">
    <property type="protein sequence ID" value="ENSCUSP00005017881.1"/>
    <property type="gene ID" value="ENSCUSG00005011455.1"/>
</dbReference>
<dbReference type="AlphaFoldDB" id="A0A8C3URF1"/>
<name>A0A8C3URF1_CATUS</name>
<evidence type="ECO:0000313" key="3">
    <source>
        <dbReference type="Proteomes" id="UP000694563"/>
    </source>
</evidence>
<organism evidence="2 3">
    <name type="scientific">Catharus ustulatus</name>
    <name type="common">Russet-backed thrush</name>
    <name type="synonym">Hylocichla ustulatus</name>
    <dbReference type="NCBI Taxonomy" id="91951"/>
    <lineage>
        <taxon>Eukaryota</taxon>
        <taxon>Metazoa</taxon>
        <taxon>Chordata</taxon>
        <taxon>Craniata</taxon>
        <taxon>Vertebrata</taxon>
        <taxon>Euteleostomi</taxon>
        <taxon>Archelosauria</taxon>
        <taxon>Archosauria</taxon>
        <taxon>Dinosauria</taxon>
        <taxon>Saurischia</taxon>
        <taxon>Theropoda</taxon>
        <taxon>Coelurosauria</taxon>
        <taxon>Aves</taxon>
        <taxon>Neognathae</taxon>
        <taxon>Neoaves</taxon>
        <taxon>Telluraves</taxon>
        <taxon>Australaves</taxon>
        <taxon>Passeriformes</taxon>
        <taxon>Turdidae</taxon>
        <taxon>Catharus</taxon>
    </lineage>
</organism>
<reference evidence="2" key="1">
    <citation type="submission" date="2020-10" db="EMBL/GenBank/DDBJ databases">
        <title>Catharus ustulatus (Swainson's thrush) genome, bCatUst1, primary haplotype v2.</title>
        <authorList>
            <person name="Delmore K."/>
            <person name="Vafadar M."/>
            <person name="Formenti G."/>
            <person name="Chow W."/>
            <person name="Pelan S."/>
            <person name="Howe K."/>
            <person name="Rhie A."/>
            <person name="Mountcastle J."/>
            <person name="Haase B."/>
            <person name="Fedrigo O."/>
            <person name="Jarvis E.D."/>
        </authorList>
    </citation>
    <scope>NUCLEOTIDE SEQUENCE [LARGE SCALE GENOMIC DNA]</scope>
</reference>
<gene>
    <name evidence="2" type="primary">EPOP</name>
</gene>
<sequence length="486" mass="52564">MLAHLQSGPGGSLHLLREPRPPQEEEEEEEEQEKGAAAAAGPPGVLPPAPAAPLPCGAGGACGVSRRALELPGPQRIRAARGGGFAAVLAGSHRDFNGSSRDFRCSTRDFSGSTRGFSSSTRDFSSSTRIQRLSNPGYFIGSPCDFTGSSLVFTGSPRDLPGPPPGFAQGAPPACSRSREGPNPQLAQTPGQLRWLLQRLGLQPGPGCVQPRHLQRLLGEEEEEEEEEEGKGTARAAARKAAPRSRRAARCAAGSRCRAPGTARLALPRFQPAREPLGEPGEPPRAKRCAPTPSCSSSRSSSGPRTLRRPQRSLREVPRRARSLPRSCGGSPGEPRPEHFDRLIRRSKLWCYAKGFQPGRERFAELRGEPGAVERSGAAVPTPRSVRGSAGAQRQAPPPLQGHRKTAQETLRAKRARLGILSASWVTSPARPHWWWGRTEICARLRHWAVKSPGRWPRTHPLWRWHLGGSARPAPPALKPRGPEHR</sequence>